<comment type="subcellular location">
    <subcellularLocation>
        <location evidence="1">Secreted</location>
    </subcellularLocation>
</comment>
<dbReference type="Proteomes" id="UP000184212">
    <property type="component" value="Unassembled WGS sequence"/>
</dbReference>
<dbReference type="PANTHER" id="PTHR38340:SF1">
    <property type="entry name" value="S-LAYER PROTEIN"/>
    <property type="match status" value="1"/>
</dbReference>
<dbReference type="SUPFAM" id="SSF51120">
    <property type="entry name" value="beta-Roll"/>
    <property type="match status" value="6"/>
</dbReference>
<dbReference type="InterPro" id="IPR018511">
    <property type="entry name" value="Hemolysin-typ_Ca-bd_CS"/>
</dbReference>
<evidence type="ECO:0000256" key="2">
    <source>
        <dbReference type="ARBA" id="ARBA00022525"/>
    </source>
</evidence>
<proteinExistence type="predicted"/>
<dbReference type="InterPro" id="IPR050557">
    <property type="entry name" value="RTX_toxin/Mannuronan_C5-epim"/>
</dbReference>
<dbReference type="STRING" id="947013.SAMN04488109_2812"/>
<evidence type="ECO:0000313" key="5">
    <source>
        <dbReference type="Proteomes" id="UP000184212"/>
    </source>
</evidence>
<keyword evidence="2" id="KW-0964">Secreted</keyword>
<dbReference type="OrthoDB" id="905523at2"/>
<dbReference type="Pfam" id="PF17963">
    <property type="entry name" value="Big_9"/>
    <property type="match status" value="1"/>
</dbReference>
<dbReference type="PANTHER" id="PTHR38340">
    <property type="entry name" value="S-LAYER PROTEIN"/>
    <property type="match status" value="1"/>
</dbReference>
<name>A0A1M5PDN4_9BACT</name>
<dbReference type="Pfam" id="PF00353">
    <property type="entry name" value="HemolysinCabind"/>
    <property type="match status" value="11"/>
</dbReference>
<evidence type="ECO:0000256" key="3">
    <source>
        <dbReference type="SAM" id="MobiDB-lite"/>
    </source>
</evidence>
<dbReference type="Gene3D" id="2.60.40.3440">
    <property type="match status" value="1"/>
</dbReference>
<feature type="compositionally biased region" description="Low complexity" evidence="3">
    <location>
        <begin position="984"/>
        <end position="997"/>
    </location>
</feature>
<feature type="region of interest" description="Disordered" evidence="3">
    <location>
        <begin position="979"/>
        <end position="999"/>
    </location>
</feature>
<dbReference type="PRINTS" id="PR00313">
    <property type="entry name" value="CABNDNGRPT"/>
</dbReference>
<organism evidence="4 5">
    <name type="scientific">Chryseolinea serpens</name>
    <dbReference type="NCBI Taxonomy" id="947013"/>
    <lineage>
        <taxon>Bacteria</taxon>
        <taxon>Pseudomonadati</taxon>
        <taxon>Bacteroidota</taxon>
        <taxon>Cytophagia</taxon>
        <taxon>Cytophagales</taxon>
        <taxon>Fulvivirgaceae</taxon>
        <taxon>Chryseolinea</taxon>
    </lineage>
</organism>
<dbReference type="InterPro" id="IPR001343">
    <property type="entry name" value="Hemolysn_Ca-bd"/>
</dbReference>
<reference evidence="4 5" key="1">
    <citation type="submission" date="2016-11" db="EMBL/GenBank/DDBJ databases">
        <authorList>
            <person name="Jaros S."/>
            <person name="Januszkiewicz K."/>
            <person name="Wedrychowicz H."/>
        </authorList>
    </citation>
    <scope>NUCLEOTIDE SEQUENCE [LARGE SCALE GENOMIC DNA]</scope>
    <source>
        <strain evidence="4 5">DSM 24574</strain>
    </source>
</reference>
<dbReference type="Gene3D" id="2.150.10.10">
    <property type="entry name" value="Serralysin-like metalloprotease, C-terminal"/>
    <property type="match status" value="4"/>
</dbReference>
<dbReference type="EMBL" id="FQWQ01000001">
    <property type="protein sequence ID" value="SHG99599.1"/>
    <property type="molecule type" value="Genomic_DNA"/>
</dbReference>
<dbReference type="PROSITE" id="PS00330">
    <property type="entry name" value="HEMOLYSIN_CALCIUM"/>
    <property type="match status" value="2"/>
</dbReference>
<dbReference type="GO" id="GO:0005576">
    <property type="term" value="C:extracellular region"/>
    <property type="evidence" value="ECO:0007669"/>
    <property type="project" value="UniProtKB-SubCell"/>
</dbReference>
<gene>
    <name evidence="4" type="ORF">SAMN04488109_2812</name>
</gene>
<dbReference type="RefSeq" id="WP_073134579.1">
    <property type="nucleotide sequence ID" value="NZ_FQWQ01000001.1"/>
</dbReference>
<protein>
    <submittedName>
        <fullName evidence="4">Ca2+-binding protein, RTX toxin-related</fullName>
    </submittedName>
</protein>
<accession>A0A1M5PDN4</accession>
<dbReference type="GO" id="GO:0005509">
    <property type="term" value="F:calcium ion binding"/>
    <property type="evidence" value="ECO:0007669"/>
    <property type="project" value="InterPro"/>
</dbReference>
<keyword evidence="5" id="KW-1185">Reference proteome</keyword>
<evidence type="ECO:0000313" key="4">
    <source>
        <dbReference type="EMBL" id="SHG99599.1"/>
    </source>
</evidence>
<sequence>MTAGTIVIGDWTNLDPQTMTNLYLYGQVDTPTSFGERLRSNEEIDSYPTNSATVKNLEVKIDMVSFMDTGPGRYAFASEASFVQDFFTGGVSLANGTYTKQDLIANHGYTLADFRIDVVHYETDPNSDDYALRTYVYNNAAFVISDATEFVINGDNIYINKMCIQALDDNFDFESSGSLTQIGDIFLESVIDPSSIGRRVEIEFINAENVPISSDRYTVENFLQDSIDAAAVPGGLLIPDAYSAVSDIIDDLNESGTIQYETDNGDVIYGTNANETINGTSGNDIIVSGTNSGGTDIINAGDGNDVIYSSNSIQGDTINGGNGSDTVDYSNIDLVYGSGGINSGNAWGWGGLANQNWDSVLPNGFASGVSIAISAHGVGADTFVSIENVTGTNGNDSISGDEYSNTIDGLGGMDHIHTTGVGPDTIVWHENQITGTWCDFDRDDTIQLAGFTTDVVKAIEIDGEYFYVWIDNGVLPTREQLVLHSISIQQTDLDGNVDANGVTFRNPNGTNVDIANLIIGDVGLLDAFQCSVGDDNFAGTDNDDFVNGNQGNDSITTGAGNDGLYGGAGNDLLNAGAGNDRVYAGIGDDTVSFILQENTLTSDHYFGNQGVDHLDLYFNSSELTSGIRSSLISFRNFLANPTNIDDDATGGGTFDFAFDLSVSRFETFTLFVNNVATQMSINARNDMFFGSVNVPITGNFLVDNGGGADTGFIDTIFANAGTFATTHGGSVVISANGNFTYTPPVGFSGIDSYIYTANDGQGTTGTATAEFGVGLPGVVAGTSASQTLTGTSGNDTMYGLGGNDTLNGNDGNDTLNGGTGVDTMVGGIGNDIYIVDSSGDSVTEGSSAGTDTVQASINYTLGSNVENLTLTGSGNLTGTGNSLVNIITGNSGNNTLDGGSGIDTLIGGIGNDIFIVDNTSEVVTEAGGQGTDEVRSSATYTLSANIENLTLTGSGNIGGTGNTIANTIVGNSGDNALSGGGGNDTLDGGSAGSDTLTGGTGDDTFIVNSTGDSVVELAAEGTDIVFSSSSTHTLSSNVENITLTGASNIAAIGNTLDNIMIGNTGNNTLTGNDGNDSLDGGAGNDSMIGGIGNDAYYVDSSSDTITEAVGAGTDTVNSTAATFALATNVENLVLTGTANINGTGNTLNNTITGNSGINTIDGGTGTDTMIGGAGDDTYTVDNVGDIITENLNEGNDLVLSYVTYTLATNVDYLALLGSTNINATGNALNNSIAGNSGANIIIGGDGDDYMDGGAGIDNIAGGLGNDIYVEIPSKLTTNFRGKVTTQS</sequence>
<evidence type="ECO:0000256" key="1">
    <source>
        <dbReference type="ARBA" id="ARBA00004613"/>
    </source>
</evidence>
<dbReference type="InterPro" id="IPR011049">
    <property type="entry name" value="Serralysin-like_metalloprot_C"/>
</dbReference>